<evidence type="ECO:0000313" key="1">
    <source>
        <dbReference type="EMBL" id="MCV3290980.1"/>
    </source>
</evidence>
<dbReference type="RefSeq" id="WP_263686721.1">
    <property type="nucleotide sequence ID" value="NZ_JAJVCY010000115.1"/>
</dbReference>
<comment type="caution">
    <text evidence="1">The sequence shown here is derived from an EMBL/GenBank/DDBJ whole genome shotgun (WGS) entry which is preliminary data.</text>
</comment>
<proteinExistence type="predicted"/>
<gene>
    <name evidence="1" type="ORF">LZT28_22655</name>
</gene>
<reference evidence="1" key="1">
    <citation type="submission" date="2022-01" db="EMBL/GenBank/DDBJ databases">
        <title>Comparison of Fish pathogen Aeromonas spp.</title>
        <authorList>
            <person name="Dubey S."/>
            <person name="Sorum H."/>
            <person name="Munangandu H.M."/>
        </authorList>
    </citation>
    <scope>NUCLEOTIDE SEQUENCE</scope>
    <source>
        <strain evidence="1">SD/21-15</strain>
    </source>
</reference>
<sequence length="193" mass="21621">MSQLLSVEDFAIGNVKVQQTTPNFYTETVSGRVRSYSRGLHTLLFSFDVWLPYDHDVKKMNGFMLNCRGRLNPFVLDLGSSSEWFNPLTSPARRITLGANAGVGQTNLVVVGSTVNISIGEYFQMPNDTKIYVVLNKSGQNLEIFPPLLVAHKATETLNFENPLPFLRIEKDNFTLDFDGRGKTISIEAKEVI</sequence>
<dbReference type="AlphaFoldDB" id="A0AAW5RVN6"/>
<dbReference type="EMBL" id="JAJVCY010000115">
    <property type="protein sequence ID" value="MCV3290980.1"/>
    <property type="molecule type" value="Genomic_DNA"/>
</dbReference>
<name>A0AAW5RVN6_AERME</name>
<evidence type="ECO:0000313" key="2">
    <source>
        <dbReference type="Proteomes" id="UP001208651"/>
    </source>
</evidence>
<organism evidence="1 2">
    <name type="scientific">Aeromonas media</name>
    <dbReference type="NCBI Taxonomy" id="651"/>
    <lineage>
        <taxon>Bacteria</taxon>
        <taxon>Pseudomonadati</taxon>
        <taxon>Pseudomonadota</taxon>
        <taxon>Gammaproteobacteria</taxon>
        <taxon>Aeromonadales</taxon>
        <taxon>Aeromonadaceae</taxon>
        <taxon>Aeromonas</taxon>
    </lineage>
</organism>
<accession>A0AAW5RVN6</accession>
<dbReference type="Proteomes" id="UP001208651">
    <property type="component" value="Unassembled WGS sequence"/>
</dbReference>
<protein>
    <submittedName>
        <fullName evidence="1">Uncharacterized protein</fullName>
    </submittedName>
</protein>